<keyword evidence="7 12" id="KW-0694">RNA-binding</keyword>
<feature type="coiled-coil region" evidence="14">
    <location>
        <begin position="632"/>
        <end position="659"/>
    </location>
</feature>
<evidence type="ECO:0000256" key="12">
    <source>
        <dbReference type="PROSITE-ProRule" id="PRU00209"/>
    </source>
</evidence>
<evidence type="ECO:0000256" key="8">
    <source>
        <dbReference type="ARBA" id="ARBA00022917"/>
    </source>
</evidence>
<keyword evidence="8 13" id="KW-0648">Protein biosynthesis</keyword>
<evidence type="ECO:0000256" key="5">
    <source>
        <dbReference type="ARBA" id="ARBA00022741"/>
    </source>
</evidence>
<dbReference type="InterPro" id="IPR023457">
    <property type="entry name" value="Met-tRNA_synth_2"/>
</dbReference>
<comment type="catalytic activity">
    <reaction evidence="11">
        <text>tRNA(Met) + L-methionine + ATP = L-methionyl-tRNA(Met) + AMP + diphosphate</text>
        <dbReference type="Rhea" id="RHEA:13481"/>
        <dbReference type="Rhea" id="RHEA-COMP:9667"/>
        <dbReference type="Rhea" id="RHEA-COMP:9698"/>
        <dbReference type="ChEBI" id="CHEBI:30616"/>
        <dbReference type="ChEBI" id="CHEBI:33019"/>
        <dbReference type="ChEBI" id="CHEBI:57844"/>
        <dbReference type="ChEBI" id="CHEBI:78442"/>
        <dbReference type="ChEBI" id="CHEBI:78530"/>
        <dbReference type="ChEBI" id="CHEBI:456215"/>
        <dbReference type="EC" id="6.1.1.10"/>
    </reaction>
</comment>
<dbReference type="FunFam" id="2.170.220.10:FF:000002">
    <property type="entry name" value="Methionine--tRNA ligase"/>
    <property type="match status" value="1"/>
</dbReference>
<organism evidence="16">
    <name type="scientific">Amphora coffeiformis</name>
    <dbReference type="NCBI Taxonomy" id="265554"/>
    <lineage>
        <taxon>Eukaryota</taxon>
        <taxon>Sar</taxon>
        <taxon>Stramenopiles</taxon>
        <taxon>Ochrophyta</taxon>
        <taxon>Bacillariophyta</taxon>
        <taxon>Bacillariophyceae</taxon>
        <taxon>Bacillariophycidae</taxon>
        <taxon>Thalassiophysales</taxon>
        <taxon>Catenulaceae</taxon>
        <taxon>Amphora</taxon>
    </lineage>
</organism>
<evidence type="ECO:0000259" key="15">
    <source>
        <dbReference type="PROSITE" id="PS50886"/>
    </source>
</evidence>
<dbReference type="InterPro" id="IPR012340">
    <property type="entry name" value="NA-bd_OB-fold"/>
</dbReference>
<dbReference type="PRINTS" id="PR01041">
    <property type="entry name" value="TRNASYNTHMET"/>
</dbReference>
<dbReference type="InterPro" id="IPR009080">
    <property type="entry name" value="tRNAsynth_Ia_anticodon-bd"/>
</dbReference>
<dbReference type="FunFam" id="2.40.50.140:FF:000225">
    <property type="entry name" value="tyrosine--tRNA ligase, cytoplasmic"/>
    <property type="match status" value="1"/>
</dbReference>
<dbReference type="PANTHER" id="PTHR43326">
    <property type="entry name" value="METHIONYL-TRNA SYNTHETASE"/>
    <property type="match status" value="1"/>
</dbReference>
<evidence type="ECO:0000256" key="14">
    <source>
        <dbReference type="SAM" id="Coils"/>
    </source>
</evidence>
<dbReference type="Pfam" id="PF19303">
    <property type="entry name" value="Anticodon_3"/>
    <property type="match status" value="1"/>
</dbReference>
<keyword evidence="14" id="KW-0175">Coiled coil</keyword>
<dbReference type="SUPFAM" id="SSF52374">
    <property type="entry name" value="Nucleotidylyl transferase"/>
    <property type="match status" value="1"/>
</dbReference>
<dbReference type="NCBIfam" id="NF008900">
    <property type="entry name" value="PRK12267.1"/>
    <property type="match status" value="1"/>
</dbReference>
<evidence type="ECO:0000256" key="11">
    <source>
        <dbReference type="ARBA" id="ARBA00047364"/>
    </source>
</evidence>
<evidence type="ECO:0000256" key="9">
    <source>
        <dbReference type="ARBA" id="ARBA00023146"/>
    </source>
</evidence>
<dbReference type="InterPro" id="IPR033911">
    <property type="entry name" value="MetRS_core"/>
</dbReference>
<keyword evidence="4 13" id="KW-0436">Ligase</keyword>
<evidence type="ECO:0000256" key="10">
    <source>
        <dbReference type="ARBA" id="ARBA00030904"/>
    </source>
</evidence>
<dbReference type="InterPro" id="IPR002547">
    <property type="entry name" value="tRNA-bd_dom"/>
</dbReference>
<keyword evidence="9 13" id="KW-0030">Aminoacyl-tRNA synthetase</keyword>
<keyword evidence="5 13" id="KW-0547">Nucleotide-binding</keyword>
<dbReference type="InterPro" id="IPR014758">
    <property type="entry name" value="Met-tRNA_synth"/>
</dbReference>
<dbReference type="InterPro" id="IPR041872">
    <property type="entry name" value="Anticodon_Met"/>
</dbReference>
<dbReference type="InterPro" id="IPR014729">
    <property type="entry name" value="Rossmann-like_a/b/a_fold"/>
</dbReference>
<comment type="similarity">
    <text evidence="13">Belongs to the class-I aminoacyl-tRNA synthetase family.</text>
</comment>
<evidence type="ECO:0000256" key="6">
    <source>
        <dbReference type="ARBA" id="ARBA00022840"/>
    </source>
</evidence>
<dbReference type="GO" id="GO:0006431">
    <property type="term" value="P:methionyl-tRNA aminoacylation"/>
    <property type="evidence" value="ECO:0007669"/>
    <property type="project" value="InterPro"/>
</dbReference>
<dbReference type="GO" id="GO:0005524">
    <property type="term" value="F:ATP binding"/>
    <property type="evidence" value="ECO:0007669"/>
    <property type="project" value="UniProtKB-KW"/>
</dbReference>
<sequence length="832" mass="91380">MTDASNQAVDELGSALGLYLTLASPDEASKPESKAFLNADERGTVLNADGKAKKAASSTKTAAVGGGAAAEAKTGGYDRWALLDDKEIDYGYLGRTGGAGIGPDAKKTFYITTAINYTNGPGHMGHAYEGTTSDVIARYQRLTGDNDAVYFLTGSDEHGQKIANTAAAEGIDPLTMCNKFVTGFQVLNQRTKVSFDDYVRTTSDRHKRTAQALWKRCHAAGDIYLDKYSGWYNIREETFVTDNEAQLSDFKDPASGQPLKRVEEESYFFKMSKYHDQLVKHIEDNPKFIQPEQHRNMILTRLKQDDLRDLSISRTTFSWGIPVPEGFNDNHVMYVWLDALSNYVTGVNGLGLSEDGAKLTKFWPADVHVIGKDILWFHTVIWITLLMSAGVPLPKTVFAHGFVNDKEGKKMSKSLGNVVDPHDMLDKFDSDTFRWYMCKEASFGGELSFSEESMRNMHNADLCDTIGNCVNRATKLIAKECGGKVPDVPPPAKGPLDFGSLVDSYKEKMEAFDLQGGAGLACAAFRDINGWLQEEAPWLKKGDEHAEFRKITIRGALEAIYAASHLLLPFLTVGCKSIFQKLGTEPVALKDVSRDCRSLKAGTNIDVGSILYEKALSDEEKKEKIEKKAGGVSKKNDSYAEAKRRKDEARAKAIAASQKGSETADANQPDFTKIEIKVGKIIKVWNHETADKLFCEQIDLGEEGGPREIASGLRGHYTLEEMQDRKVLVVSNLKAQKLVGFMSNGMVLAAKSDDKVELVEPPADVPVGERVFIEGLSGEPWTSTQVKKKKMFDVVAKDLKTNDDAVATWDGKVIQTSAGPCKAATLKSAPVS</sequence>
<reference evidence="16" key="1">
    <citation type="submission" date="2021-01" db="EMBL/GenBank/DDBJ databases">
        <authorList>
            <person name="Corre E."/>
            <person name="Pelletier E."/>
            <person name="Niang G."/>
            <person name="Scheremetjew M."/>
            <person name="Finn R."/>
            <person name="Kale V."/>
            <person name="Holt S."/>
            <person name="Cochrane G."/>
            <person name="Meng A."/>
            <person name="Brown T."/>
            <person name="Cohen L."/>
        </authorList>
    </citation>
    <scope>NUCLEOTIDE SEQUENCE</scope>
    <source>
        <strain evidence="16">CCMP127</strain>
    </source>
</reference>
<dbReference type="EC" id="6.1.1.10" evidence="1"/>
<proteinExistence type="inferred from homology"/>
<gene>
    <name evidence="16" type="ORF">ACOF00016_LOCUS12722</name>
</gene>
<dbReference type="PANTHER" id="PTHR43326:SF2">
    <property type="entry name" value="METHIONINE--TRNA LIGASE"/>
    <property type="match status" value="1"/>
</dbReference>
<dbReference type="GO" id="GO:0000049">
    <property type="term" value="F:tRNA binding"/>
    <property type="evidence" value="ECO:0007669"/>
    <property type="project" value="UniProtKB-UniRule"/>
</dbReference>
<keyword evidence="6 13" id="KW-0067">ATP-binding</keyword>
<feature type="domain" description="TRNA-binding" evidence="15">
    <location>
        <begin position="670"/>
        <end position="772"/>
    </location>
</feature>
<protein>
    <recommendedName>
        <fullName evidence="1">methionine--tRNA ligase</fullName>
        <ecNumber evidence="1">6.1.1.10</ecNumber>
    </recommendedName>
    <alternativeName>
        <fullName evidence="10">Methionyl-tRNA synthetase</fullName>
    </alternativeName>
</protein>
<dbReference type="CDD" id="cd00814">
    <property type="entry name" value="MetRS_core"/>
    <property type="match status" value="1"/>
</dbReference>
<keyword evidence="2" id="KW-0963">Cytoplasm</keyword>
<dbReference type="SUPFAM" id="SSF47323">
    <property type="entry name" value="Anticodon-binding domain of a subclass of class I aminoacyl-tRNA synthetases"/>
    <property type="match status" value="1"/>
</dbReference>
<evidence type="ECO:0000256" key="7">
    <source>
        <dbReference type="ARBA" id="ARBA00022884"/>
    </source>
</evidence>
<evidence type="ECO:0000256" key="1">
    <source>
        <dbReference type="ARBA" id="ARBA00012838"/>
    </source>
</evidence>
<dbReference type="InterPro" id="IPR015413">
    <property type="entry name" value="Methionyl/Leucyl_tRNA_Synth"/>
</dbReference>
<dbReference type="PROSITE" id="PS50886">
    <property type="entry name" value="TRBD"/>
    <property type="match status" value="1"/>
</dbReference>
<dbReference type="CDD" id="cd02799">
    <property type="entry name" value="tRNA_bind_EMAP-II_like"/>
    <property type="match status" value="1"/>
</dbReference>
<dbReference type="AlphaFoldDB" id="A0A7S3LA29"/>
<accession>A0A7S3LA29</accession>
<dbReference type="Gene3D" id="1.10.730.10">
    <property type="entry name" value="Isoleucyl-tRNA Synthetase, Domain 1"/>
    <property type="match status" value="1"/>
</dbReference>
<dbReference type="Gene3D" id="2.40.50.140">
    <property type="entry name" value="Nucleic acid-binding proteins"/>
    <property type="match status" value="1"/>
</dbReference>
<evidence type="ECO:0000256" key="2">
    <source>
        <dbReference type="ARBA" id="ARBA00022490"/>
    </source>
</evidence>
<name>A0A7S3LA29_9STRA</name>
<evidence type="ECO:0000256" key="4">
    <source>
        <dbReference type="ARBA" id="ARBA00022598"/>
    </source>
</evidence>
<dbReference type="EMBL" id="HBIM01016235">
    <property type="protein sequence ID" value="CAE0415642.1"/>
    <property type="molecule type" value="Transcribed_RNA"/>
</dbReference>
<dbReference type="NCBIfam" id="TIGR00398">
    <property type="entry name" value="metG"/>
    <property type="match status" value="1"/>
</dbReference>
<evidence type="ECO:0000313" key="16">
    <source>
        <dbReference type="EMBL" id="CAE0415642.1"/>
    </source>
</evidence>
<dbReference type="Pfam" id="PF09334">
    <property type="entry name" value="tRNA-synt_1g"/>
    <property type="match status" value="1"/>
</dbReference>
<evidence type="ECO:0000256" key="3">
    <source>
        <dbReference type="ARBA" id="ARBA00022555"/>
    </source>
</evidence>
<keyword evidence="3 12" id="KW-0820">tRNA-binding</keyword>
<dbReference type="SUPFAM" id="SSF50249">
    <property type="entry name" value="Nucleic acid-binding proteins"/>
    <property type="match status" value="1"/>
</dbReference>
<evidence type="ECO:0000256" key="13">
    <source>
        <dbReference type="RuleBase" id="RU363039"/>
    </source>
</evidence>
<dbReference type="Pfam" id="PF01588">
    <property type="entry name" value="tRNA_bind"/>
    <property type="match status" value="1"/>
</dbReference>
<dbReference type="Gene3D" id="2.170.220.10">
    <property type="match status" value="1"/>
</dbReference>
<dbReference type="Gene3D" id="3.40.50.620">
    <property type="entry name" value="HUPs"/>
    <property type="match status" value="1"/>
</dbReference>
<dbReference type="GO" id="GO:0004825">
    <property type="term" value="F:methionine-tRNA ligase activity"/>
    <property type="evidence" value="ECO:0007669"/>
    <property type="project" value="UniProtKB-EC"/>
</dbReference>